<evidence type="ECO:0000313" key="13">
    <source>
        <dbReference type="EMBL" id="GAA5530959.1"/>
    </source>
</evidence>
<dbReference type="CDD" id="cd16841">
    <property type="entry name" value="RraA_family"/>
    <property type="match status" value="1"/>
</dbReference>
<name>A0ABP9X6H0_9CHLR</name>
<proteinExistence type="inferred from homology"/>
<protein>
    <recommendedName>
        <fullName evidence="7">Putative 4-hydroxy-4-methyl-2-oxoglutarate aldolase</fullName>
        <ecNumber evidence="6">4.1.1.112</ecNumber>
        <ecNumber evidence="5">4.1.3.17</ecNumber>
    </recommendedName>
    <alternativeName>
        <fullName evidence="11">Oxaloacetate decarboxylase</fullName>
    </alternativeName>
    <alternativeName>
        <fullName evidence="9">Regulator of ribonuclease activity homolog</fullName>
    </alternativeName>
    <alternativeName>
        <fullName evidence="10">RraA-like protein</fullName>
    </alternativeName>
</protein>
<evidence type="ECO:0000256" key="2">
    <source>
        <dbReference type="ARBA" id="ARBA00001968"/>
    </source>
</evidence>
<comment type="subunit">
    <text evidence="4">Homotrimer.</text>
</comment>
<evidence type="ECO:0000256" key="12">
    <source>
        <dbReference type="ARBA" id="ARBA00047973"/>
    </source>
</evidence>
<dbReference type="SUPFAM" id="SSF89562">
    <property type="entry name" value="RraA-like"/>
    <property type="match status" value="1"/>
</dbReference>
<evidence type="ECO:0000256" key="8">
    <source>
        <dbReference type="ARBA" id="ARBA00025046"/>
    </source>
</evidence>
<evidence type="ECO:0000256" key="11">
    <source>
        <dbReference type="ARBA" id="ARBA00032305"/>
    </source>
</evidence>
<dbReference type="Gene3D" id="3.50.30.40">
    <property type="entry name" value="Ribonuclease E inhibitor RraA/RraA-like"/>
    <property type="match status" value="1"/>
</dbReference>
<evidence type="ECO:0000256" key="1">
    <source>
        <dbReference type="ARBA" id="ARBA00001342"/>
    </source>
</evidence>
<evidence type="ECO:0000256" key="6">
    <source>
        <dbReference type="ARBA" id="ARBA00012947"/>
    </source>
</evidence>
<comment type="cofactor">
    <cofactor evidence="2">
        <name>a divalent metal cation</name>
        <dbReference type="ChEBI" id="CHEBI:60240"/>
    </cofactor>
</comment>
<keyword evidence="14" id="KW-1185">Reference proteome</keyword>
<dbReference type="EC" id="4.1.1.112" evidence="6"/>
<comment type="catalytic activity">
    <reaction evidence="12">
        <text>oxaloacetate + H(+) = pyruvate + CO2</text>
        <dbReference type="Rhea" id="RHEA:15641"/>
        <dbReference type="ChEBI" id="CHEBI:15361"/>
        <dbReference type="ChEBI" id="CHEBI:15378"/>
        <dbReference type="ChEBI" id="CHEBI:16452"/>
        <dbReference type="ChEBI" id="CHEBI:16526"/>
        <dbReference type="EC" id="4.1.1.112"/>
    </reaction>
</comment>
<reference evidence="13 14" key="1">
    <citation type="submission" date="2024-02" db="EMBL/GenBank/DDBJ databases">
        <title>Herpetosiphon gulosus NBRC 112829.</title>
        <authorList>
            <person name="Ichikawa N."/>
            <person name="Katano-Makiyama Y."/>
            <person name="Hidaka K."/>
        </authorList>
    </citation>
    <scope>NUCLEOTIDE SEQUENCE [LARGE SCALE GENOMIC DNA]</scope>
    <source>
        <strain evidence="13 14">NBRC 112829</strain>
    </source>
</reference>
<dbReference type="InterPro" id="IPR036704">
    <property type="entry name" value="RraA/RraA-like_sf"/>
</dbReference>
<evidence type="ECO:0000256" key="7">
    <source>
        <dbReference type="ARBA" id="ARBA00016549"/>
    </source>
</evidence>
<dbReference type="EMBL" id="BAABRU010000028">
    <property type="protein sequence ID" value="GAA5530959.1"/>
    <property type="molecule type" value="Genomic_DNA"/>
</dbReference>
<comment type="function">
    <text evidence="8">Catalyzes the aldol cleavage of 4-hydroxy-4-methyl-2-oxoglutarate (HMG) into 2 molecules of pyruvate. Also contains a secondary oxaloacetate (OAA) decarboxylase activity due to the common pyruvate enolate transition state formed following C-C bond cleavage in the retro-aldol and decarboxylation reactions.</text>
</comment>
<dbReference type="InterPro" id="IPR005493">
    <property type="entry name" value="RraA/RraA-like"/>
</dbReference>
<comment type="catalytic activity">
    <reaction evidence="1">
        <text>4-hydroxy-4-methyl-2-oxoglutarate = 2 pyruvate</text>
        <dbReference type="Rhea" id="RHEA:22748"/>
        <dbReference type="ChEBI" id="CHEBI:15361"/>
        <dbReference type="ChEBI" id="CHEBI:58276"/>
        <dbReference type="EC" id="4.1.3.17"/>
    </reaction>
</comment>
<dbReference type="PANTHER" id="PTHR33254">
    <property type="entry name" value="4-HYDROXY-4-METHYL-2-OXOGLUTARATE ALDOLASE 3-RELATED"/>
    <property type="match status" value="1"/>
</dbReference>
<evidence type="ECO:0000313" key="14">
    <source>
        <dbReference type="Proteomes" id="UP001428290"/>
    </source>
</evidence>
<evidence type="ECO:0000256" key="3">
    <source>
        <dbReference type="ARBA" id="ARBA00008621"/>
    </source>
</evidence>
<dbReference type="EC" id="4.1.3.17" evidence="5"/>
<comment type="similarity">
    <text evidence="3">Belongs to the class II aldolase/RraA-like family.</text>
</comment>
<comment type="caution">
    <text evidence="13">The sequence shown here is derived from an EMBL/GenBank/DDBJ whole genome shotgun (WGS) entry which is preliminary data.</text>
</comment>
<evidence type="ECO:0000256" key="10">
    <source>
        <dbReference type="ARBA" id="ARBA00030169"/>
    </source>
</evidence>
<evidence type="ECO:0000256" key="4">
    <source>
        <dbReference type="ARBA" id="ARBA00011233"/>
    </source>
</evidence>
<gene>
    <name evidence="13" type="primary">rraA</name>
    <name evidence="13" type="ORF">Hgul01_04783</name>
</gene>
<sequence>MMPNDVLKTQFAPLSTALIADACVRLKLPIRAAPPTLQALIPGSHCVGRAVPVRHYGSVDIFLDVLETAQPGDVLVIDNDGRMDEACIGDLVVLEAQAAGLAAIVVWGLHRDTTDLLQIGFPVFSLGRFPVGPLRLDPWDDDAQQVAHLGNMAVTRDDLVFADDDGVIVVAAEHGEQILNTAQALWARERHQAVVIQEGTSLRDQVQFQTYRVRRQADPSFTFRQHLRQIGGAIEE</sequence>
<dbReference type="Proteomes" id="UP001428290">
    <property type="component" value="Unassembled WGS sequence"/>
</dbReference>
<dbReference type="Pfam" id="PF03737">
    <property type="entry name" value="RraA-like"/>
    <property type="match status" value="1"/>
</dbReference>
<dbReference type="PANTHER" id="PTHR33254:SF4">
    <property type="entry name" value="4-HYDROXY-4-METHYL-2-OXOGLUTARATE ALDOLASE 3-RELATED"/>
    <property type="match status" value="1"/>
</dbReference>
<evidence type="ECO:0000256" key="9">
    <source>
        <dbReference type="ARBA" id="ARBA00029596"/>
    </source>
</evidence>
<dbReference type="RefSeq" id="WP_345724548.1">
    <property type="nucleotide sequence ID" value="NZ_BAABRU010000028.1"/>
</dbReference>
<evidence type="ECO:0000256" key="5">
    <source>
        <dbReference type="ARBA" id="ARBA00012213"/>
    </source>
</evidence>
<accession>A0ABP9X6H0</accession>
<organism evidence="13 14">
    <name type="scientific">Herpetosiphon gulosus</name>
    <dbReference type="NCBI Taxonomy" id="1973496"/>
    <lineage>
        <taxon>Bacteria</taxon>
        <taxon>Bacillati</taxon>
        <taxon>Chloroflexota</taxon>
        <taxon>Chloroflexia</taxon>
        <taxon>Herpetosiphonales</taxon>
        <taxon>Herpetosiphonaceae</taxon>
        <taxon>Herpetosiphon</taxon>
    </lineage>
</organism>